<evidence type="ECO:0000259" key="1">
    <source>
        <dbReference type="Pfam" id="PF12697"/>
    </source>
</evidence>
<proteinExistence type="predicted"/>
<sequence>MKTLQNLDNTFDSGPPGGPITSYIAGDGGKVTGTEDLFSACLRPDPPHYDRYMPSEIGMEDYAGFLPLARRKSVVPPASEWWPWRNHRIHLLRFRDANAPVRLLVVHGAGAHASGLWPVASLLSGRGFDLTAVDMPLYGRTVTRSRRTVTYQDWVDLLADLISAEDDGRPVILLGASIGGLLTVEAGARSSRVAAVVATCLLDPQKKSARSAMTRFHSLALVFMPLLRLVRGPIARIPVKVSWIADLRNMGRDPRLGQLCAKDARGGGAWVPLGFLASYMQHSHSDARMARFPVHLMHPELDAWTPVELSEDTLQTLHGPTTSQLLRGCGHFPLEEPGLADLLSGLEKVAAAAVSGIESTPG</sequence>
<protein>
    <submittedName>
        <fullName evidence="2">Lysophospholipase</fullName>
    </submittedName>
</protein>
<evidence type="ECO:0000313" key="2">
    <source>
        <dbReference type="EMBL" id="GGI89663.1"/>
    </source>
</evidence>
<comment type="caution">
    <text evidence="2">The sequence shown here is derived from an EMBL/GenBank/DDBJ whole genome shotgun (WGS) entry which is preliminary data.</text>
</comment>
<dbReference type="PANTHER" id="PTHR46438">
    <property type="entry name" value="ALPHA/BETA-HYDROLASES SUPERFAMILY PROTEIN"/>
    <property type="match status" value="1"/>
</dbReference>
<dbReference type="InterPro" id="IPR000073">
    <property type="entry name" value="AB_hydrolase_1"/>
</dbReference>
<name>A0ABQ2CLL8_9MICC</name>
<evidence type="ECO:0000313" key="3">
    <source>
        <dbReference type="Proteomes" id="UP000658754"/>
    </source>
</evidence>
<accession>A0ABQ2CLL8</accession>
<dbReference type="SUPFAM" id="SSF53474">
    <property type="entry name" value="alpha/beta-Hydrolases"/>
    <property type="match status" value="1"/>
</dbReference>
<dbReference type="Pfam" id="PF12697">
    <property type="entry name" value="Abhydrolase_6"/>
    <property type="match status" value="1"/>
</dbReference>
<dbReference type="Gene3D" id="3.40.50.1820">
    <property type="entry name" value="alpha/beta hydrolase"/>
    <property type="match status" value="1"/>
</dbReference>
<dbReference type="Proteomes" id="UP000658754">
    <property type="component" value="Unassembled WGS sequence"/>
</dbReference>
<keyword evidence="3" id="KW-1185">Reference proteome</keyword>
<dbReference type="InterPro" id="IPR029058">
    <property type="entry name" value="AB_hydrolase_fold"/>
</dbReference>
<dbReference type="EMBL" id="BMKV01000005">
    <property type="protein sequence ID" value="GGI89663.1"/>
    <property type="molecule type" value="Genomic_DNA"/>
</dbReference>
<feature type="domain" description="AB hydrolase-1" evidence="1">
    <location>
        <begin position="103"/>
        <end position="337"/>
    </location>
</feature>
<organism evidence="2 3">
    <name type="scientific">Pseudarthrobacter scleromae</name>
    <dbReference type="NCBI Taxonomy" id="158897"/>
    <lineage>
        <taxon>Bacteria</taxon>
        <taxon>Bacillati</taxon>
        <taxon>Actinomycetota</taxon>
        <taxon>Actinomycetes</taxon>
        <taxon>Micrococcales</taxon>
        <taxon>Micrococcaceae</taxon>
        <taxon>Pseudarthrobacter</taxon>
    </lineage>
</organism>
<gene>
    <name evidence="2" type="ORF">GCM10007175_28720</name>
</gene>
<reference evidence="3" key="1">
    <citation type="journal article" date="2019" name="Int. J. Syst. Evol. Microbiol.">
        <title>The Global Catalogue of Microorganisms (GCM) 10K type strain sequencing project: providing services to taxonomists for standard genome sequencing and annotation.</title>
        <authorList>
            <consortium name="The Broad Institute Genomics Platform"/>
            <consortium name="The Broad Institute Genome Sequencing Center for Infectious Disease"/>
            <person name="Wu L."/>
            <person name="Ma J."/>
        </authorList>
    </citation>
    <scope>NUCLEOTIDE SEQUENCE [LARGE SCALE GENOMIC DNA]</scope>
    <source>
        <strain evidence="3">CGMCC 1.3601</strain>
    </source>
</reference>